<organism evidence="9 10">
    <name type="scientific">Corynebacterium spheniscorum</name>
    <dbReference type="NCBI Taxonomy" id="185761"/>
    <lineage>
        <taxon>Bacteria</taxon>
        <taxon>Bacillati</taxon>
        <taxon>Actinomycetota</taxon>
        <taxon>Actinomycetes</taxon>
        <taxon>Mycobacteriales</taxon>
        <taxon>Corynebacteriaceae</taxon>
        <taxon>Corynebacterium</taxon>
    </lineage>
</organism>
<feature type="transmembrane region" description="Helical" evidence="7">
    <location>
        <begin position="266"/>
        <end position="289"/>
    </location>
</feature>
<evidence type="ECO:0000256" key="2">
    <source>
        <dbReference type="ARBA" id="ARBA00022448"/>
    </source>
</evidence>
<evidence type="ECO:0000256" key="3">
    <source>
        <dbReference type="ARBA" id="ARBA00022475"/>
    </source>
</evidence>
<evidence type="ECO:0000256" key="1">
    <source>
        <dbReference type="ARBA" id="ARBA00004651"/>
    </source>
</evidence>
<dbReference type="OrthoDB" id="5242249at2"/>
<evidence type="ECO:0000256" key="6">
    <source>
        <dbReference type="ARBA" id="ARBA00023136"/>
    </source>
</evidence>
<feature type="transmembrane region" description="Helical" evidence="7">
    <location>
        <begin position="238"/>
        <end position="259"/>
    </location>
</feature>
<keyword evidence="6 7" id="KW-0472">Membrane</keyword>
<keyword evidence="5 7" id="KW-1133">Transmembrane helix</keyword>
<keyword evidence="4 7" id="KW-0812">Transmembrane</keyword>
<dbReference type="PANTHER" id="PTHR23517">
    <property type="entry name" value="RESISTANCE PROTEIN MDTM, PUTATIVE-RELATED-RELATED"/>
    <property type="match status" value="1"/>
</dbReference>
<feature type="transmembrane region" description="Helical" evidence="7">
    <location>
        <begin position="204"/>
        <end position="226"/>
    </location>
</feature>
<dbReference type="Gene3D" id="1.20.1250.20">
    <property type="entry name" value="MFS general substrate transporter like domains"/>
    <property type="match status" value="1"/>
</dbReference>
<dbReference type="EMBL" id="FOPJ01000014">
    <property type="protein sequence ID" value="SFG76949.1"/>
    <property type="molecule type" value="Genomic_DNA"/>
</dbReference>
<dbReference type="PROSITE" id="PS50850">
    <property type="entry name" value="MFS"/>
    <property type="match status" value="1"/>
</dbReference>
<dbReference type="GO" id="GO:0022857">
    <property type="term" value="F:transmembrane transporter activity"/>
    <property type="evidence" value="ECO:0007669"/>
    <property type="project" value="InterPro"/>
</dbReference>
<feature type="domain" description="Major facilitator superfamily (MFS) profile" evidence="8">
    <location>
        <begin position="5"/>
        <end position="390"/>
    </location>
</feature>
<feature type="transmembrane region" description="Helical" evidence="7">
    <location>
        <begin position="162"/>
        <end position="183"/>
    </location>
</feature>
<gene>
    <name evidence="9" type="ORF">SAMN05660282_01887</name>
</gene>
<feature type="transmembrane region" description="Helical" evidence="7">
    <location>
        <begin position="40"/>
        <end position="63"/>
    </location>
</feature>
<keyword evidence="3" id="KW-1003">Cell membrane</keyword>
<comment type="subcellular location">
    <subcellularLocation>
        <location evidence="1">Cell membrane</location>
        <topology evidence="1">Multi-pass membrane protein</topology>
    </subcellularLocation>
</comment>
<feature type="transmembrane region" description="Helical" evidence="7">
    <location>
        <begin position="327"/>
        <end position="350"/>
    </location>
</feature>
<protein>
    <submittedName>
        <fullName evidence="9">Major Facilitator Superfamily protein</fullName>
    </submittedName>
</protein>
<evidence type="ECO:0000313" key="10">
    <source>
        <dbReference type="Proteomes" id="UP000199065"/>
    </source>
</evidence>
<dbReference type="AlphaFoldDB" id="A0A1I2UKV3"/>
<dbReference type="InterPro" id="IPR050171">
    <property type="entry name" value="MFS_Transporters"/>
</dbReference>
<dbReference type="InterPro" id="IPR036259">
    <property type="entry name" value="MFS_trans_sf"/>
</dbReference>
<dbReference type="RefSeq" id="WP_092286730.1">
    <property type="nucleotide sequence ID" value="NZ_FOPJ01000014.1"/>
</dbReference>
<dbReference type="PANTHER" id="PTHR23517:SF13">
    <property type="entry name" value="MAJOR FACILITATOR SUPERFAMILY MFS_1"/>
    <property type="match status" value="1"/>
</dbReference>
<keyword evidence="2" id="KW-0813">Transport</keyword>
<sequence>MLKADWFRVALGMFSIGFGANLFAPLLPSYRVIDDLSQSQVTWLLGVYVLGLVPALIIGGPLSDVRGRRAIVRPSLVTIFIGSIVLAAGMTGSFLILSVGRFIVGVAVGLMMAAGAAWLKELSPGSDSQGARRATAALSAGFGSGPLISGAIAQWFPHPDLFPYIVHIGLMMVVIPLVWNLPSPEIQASPSRTYFPRTALSPRFLLAVAAWAPWVFGTATTSFAALTSLVVGEVSIPVAYTGLIASITMLTGALIQPLATRFGTDLIPPAVIGLLFTAAGMALGVIVTITLNPLWVIPAAFMLGAAYGTMMVSGLREVQMIAPRSELGALTAIYYALTYVGFFAPFVLSFLGPRFGYTQCLIAGIFVALLSIVPVARAAVTAAKGGRAEA</sequence>
<dbReference type="GO" id="GO:0005886">
    <property type="term" value="C:plasma membrane"/>
    <property type="evidence" value="ECO:0007669"/>
    <property type="project" value="UniProtKB-SubCell"/>
</dbReference>
<name>A0A1I2UKV3_9CORY</name>
<feature type="transmembrane region" description="Helical" evidence="7">
    <location>
        <begin position="102"/>
        <end position="122"/>
    </location>
</feature>
<dbReference type="SUPFAM" id="SSF103473">
    <property type="entry name" value="MFS general substrate transporter"/>
    <property type="match status" value="1"/>
</dbReference>
<evidence type="ECO:0000259" key="8">
    <source>
        <dbReference type="PROSITE" id="PS50850"/>
    </source>
</evidence>
<evidence type="ECO:0000256" key="5">
    <source>
        <dbReference type="ARBA" id="ARBA00022989"/>
    </source>
</evidence>
<reference evidence="9 10" key="1">
    <citation type="submission" date="2016-10" db="EMBL/GenBank/DDBJ databases">
        <authorList>
            <person name="de Groot N.N."/>
        </authorList>
    </citation>
    <scope>NUCLEOTIDE SEQUENCE [LARGE SCALE GENOMIC DNA]</scope>
    <source>
        <strain>J11</strain>
        <strain evidence="10">PG 39</strain>
    </source>
</reference>
<accession>A0A1I2UKV3</accession>
<evidence type="ECO:0000256" key="7">
    <source>
        <dbReference type="SAM" id="Phobius"/>
    </source>
</evidence>
<keyword evidence="10" id="KW-1185">Reference proteome</keyword>
<dbReference type="Pfam" id="PF07690">
    <property type="entry name" value="MFS_1"/>
    <property type="match status" value="1"/>
</dbReference>
<proteinExistence type="predicted"/>
<feature type="transmembrane region" description="Helical" evidence="7">
    <location>
        <begin position="295"/>
        <end position="315"/>
    </location>
</feature>
<evidence type="ECO:0000256" key="4">
    <source>
        <dbReference type="ARBA" id="ARBA00022692"/>
    </source>
</evidence>
<dbReference type="Proteomes" id="UP000199065">
    <property type="component" value="Unassembled WGS sequence"/>
</dbReference>
<feature type="transmembrane region" description="Helical" evidence="7">
    <location>
        <begin position="7"/>
        <end position="28"/>
    </location>
</feature>
<evidence type="ECO:0000313" key="9">
    <source>
        <dbReference type="EMBL" id="SFG76949.1"/>
    </source>
</evidence>
<feature type="transmembrane region" description="Helical" evidence="7">
    <location>
        <begin position="75"/>
        <end position="96"/>
    </location>
</feature>
<feature type="transmembrane region" description="Helical" evidence="7">
    <location>
        <begin position="356"/>
        <end position="380"/>
    </location>
</feature>
<dbReference type="InterPro" id="IPR020846">
    <property type="entry name" value="MFS_dom"/>
</dbReference>
<feature type="transmembrane region" description="Helical" evidence="7">
    <location>
        <begin position="134"/>
        <end position="156"/>
    </location>
</feature>
<dbReference type="InterPro" id="IPR011701">
    <property type="entry name" value="MFS"/>
</dbReference>